<evidence type="ECO:0000256" key="2">
    <source>
        <dbReference type="ARBA" id="ARBA00014076"/>
    </source>
</evidence>
<evidence type="ECO:0000313" key="6">
    <source>
        <dbReference type="Proteomes" id="UP000320762"/>
    </source>
</evidence>
<dbReference type="AlphaFoldDB" id="A0A550CKW0"/>
<protein>
    <recommendedName>
        <fullName evidence="2">Protein HGH1 homolog</fullName>
    </recommendedName>
</protein>
<dbReference type="InterPro" id="IPR007206">
    <property type="entry name" value="Protein_HGH1_C"/>
</dbReference>
<dbReference type="Pfam" id="PF04064">
    <property type="entry name" value="DUF384"/>
    <property type="match status" value="1"/>
</dbReference>
<dbReference type="InterPro" id="IPR011989">
    <property type="entry name" value="ARM-like"/>
</dbReference>
<dbReference type="PANTHER" id="PTHR13387:SF9">
    <property type="entry name" value="PROTEIN HGH1 HOMOLOG"/>
    <property type="match status" value="1"/>
</dbReference>
<dbReference type="OrthoDB" id="338814at2759"/>
<comment type="caution">
    <text evidence="5">The sequence shown here is derived from an EMBL/GenBank/DDBJ whole genome shotgun (WGS) entry which is preliminary data.</text>
</comment>
<name>A0A550CKW0_9AGAR</name>
<evidence type="ECO:0000313" key="5">
    <source>
        <dbReference type="EMBL" id="TRM65418.1"/>
    </source>
</evidence>
<proteinExistence type="inferred from homology"/>
<dbReference type="PANTHER" id="PTHR13387">
    <property type="entry name" value="PROTEIN HGH1 HOMOLOG"/>
    <property type="match status" value="1"/>
</dbReference>
<sequence length="468" mass="49615">MSSSELSELVGFLRDRNGSVRQIALSHLLAHTTPGAAHRSMFAGGPLRDLKVLCRDQLAVAHDAFRALVNLSDDATYAAAIADKPFLTFLAAYTAAPHATLADLAAMLLSNLTAGAQAASTLAALELPVLPDPAAPKGAPPSAALFPVDARCGSCPAPVPYPPGEPRRIRALALLLDAFVQGAPLTDTALHRPRKSALHFMASVCANMSATAIGRQFFLTPAPRDPSSPSPLEFPLAKIVSFTDHPDRIRRAGVASTIKNCAFFVPAHRAMLAGETALVMAHKFAKSANEPARLRAPGIDVLVPLLLPLAGPEEMDLEDTEKLPPALQFLPPEKEREKDAPTRHTLLEALLLLATTRAGREKLRSNGVYEVVRGAHLVEGVEGIHETIERLVNMLKRPEAEGAWVDEEEGEDELAALVDEVGTLAGDVDGMKLGTSICISLAVPSSACVSFASFPPSFASFSPSFALL</sequence>
<evidence type="ECO:0000259" key="3">
    <source>
        <dbReference type="Pfam" id="PF04063"/>
    </source>
</evidence>
<dbReference type="InterPro" id="IPR007205">
    <property type="entry name" value="Protein_HGH1_N"/>
</dbReference>
<evidence type="ECO:0000259" key="4">
    <source>
        <dbReference type="Pfam" id="PF04064"/>
    </source>
</evidence>
<comment type="similarity">
    <text evidence="1">Belongs to the HGH1 family.</text>
</comment>
<reference evidence="5 6" key="1">
    <citation type="journal article" date="2019" name="New Phytol.">
        <title>Comparative genomics reveals unique wood-decay strategies and fruiting body development in the Schizophyllaceae.</title>
        <authorList>
            <person name="Almasi E."/>
            <person name="Sahu N."/>
            <person name="Krizsan K."/>
            <person name="Balint B."/>
            <person name="Kovacs G.M."/>
            <person name="Kiss B."/>
            <person name="Cseklye J."/>
            <person name="Drula E."/>
            <person name="Henrissat B."/>
            <person name="Nagy I."/>
            <person name="Chovatia M."/>
            <person name="Adam C."/>
            <person name="LaButti K."/>
            <person name="Lipzen A."/>
            <person name="Riley R."/>
            <person name="Grigoriev I.V."/>
            <person name="Nagy L.G."/>
        </authorList>
    </citation>
    <scope>NUCLEOTIDE SEQUENCE [LARGE SCALE GENOMIC DNA]</scope>
    <source>
        <strain evidence="5 6">NL-1724</strain>
    </source>
</reference>
<dbReference type="STRING" id="97359.A0A550CKW0"/>
<feature type="domain" description="Protein HGH1 C-terminal" evidence="4">
    <location>
        <begin position="349"/>
        <end position="401"/>
    </location>
</feature>
<dbReference type="EMBL" id="VDMD01000005">
    <property type="protein sequence ID" value="TRM65418.1"/>
    <property type="molecule type" value="Genomic_DNA"/>
</dbReference>
<keyword evidence="6" id="KW-1185">Reference proteome</keyword>
<accession>A0A550CKW0</accession>
<dbReference type="InterPro" id="IPR039717">
    <property type="entry name" value="Hgh1"/>
</dbReference>
<dbReference type="Proteomes" id="UP000320762">
    <property type="component" value="Unassembled WGS sequence"/>
</dbReference>
<feature type="domain" description="Protein HGH1 N-terminal" evidence="3">
    <location>
        <begin position="95"/>
        <end position="343"/>
    </location>
</feature>
<dbReference type="Gene3D" id="1.25.10.10">
    <property type="entry name" value="Leucine-rich Repeat Variant"/>
    <property type="match status" value="1"/>
</dbReference>
<organism evidence="5 6">
    <name type="scientific">Schizophyllum amplum</name>
    <dbReference type="NCBI Taxonomy" id="97359"/>
    <lineage>
        <taxon>Eukaryota</taxon>
        <taxon>Fungi</taxon>
        <taxon>Dikarya</taxon>
        <taxon>Basidiomycota</taxon>
        <taxon>Agaricomycotina</taxon>
        <taxon>Agaricomycetes</taxon>
        <taxon>Agaricomycetidae</taxon>
        <taxon>Agaricales</taxon>
        <taxon>Schizophyllaceae</taxon>
        <taxon>Schizophyllum</taxon>
    </lineage>
</organism>
<dbReference type="InterPro" id="IPR016024">
    <property type="entry name" value="ARM-type_fold"/>
</dbReference>
<evidence type="ECO:0000256" key="1">
    <source>
        <dbReference type="ARBA" id="ARBA00006712"/>
    </source>
</evidence>
<dbReference type="Pfam" id="PF04063">
    <property type="entry name" value="DUF383"/>
    <property type="match status" value="1"/>
</dbReference>
<gene>
    <name evidence="5" type="ORF">BD626DRAFT_398869</name>
</gene>
<dbReference type="SUPFAM" id="SSF48371">
    <property type="entry name" value="ARM repeat"/>
    <property type="match status" value="1"/>
</dbReference>